<proteinExistence type="predicted"/>
<evidence type="ECO:0000313" key="1">
    <source>
        <dbReference type="EMBL" id="GFR89522.1"/>
    </source>
</evidence>
<name>A0AAV4GVT8_9GAST</name>
<evidence type="ECO:0000313" key="2">
    <source>
        <dbReference type="Proteomes" id="UP000762676"/>
    </source>
</evidence>
<dbReference type="EMBL" id="BMAT01008630">
    <property type="protein sequence ID" value="GFR89522.1"/>
    <property type="molecule type" value="Genomic_DNA"/>
</dbReference>
<gene>
    <name evidence="1" type="ORF">ElyMa_004281000</name>
</gene>
<accession>A0AAV4GVT8</accession>
<dbReference type="Proteomes" id="UP000762676">
    <property type="component" value="Unassembled WGS sequence"/>
</dbReference>
<organism evidence="1 2">
    <name type="scientific">Elysia marginata</name>
    <dbReference type="NCBI Taxonomy" id="1093978"/>
    <lineage>
        <taxon>Eukaryota</taxon>
        <taxon>Metazoa</taxon>
        <taxon>Spiralia</taxon>
        <taxon>Lophotrochozoa</taxon>
        <taxon>Mollusca</taxon>
        <taxon>Gastropoda</taxon>
        <taxon>Heterobranchia</taxon>
        <taxon>Euthyneura</taxon>
        <taxon>Panpulmonata</taxon>
        <taxon>Sacoglossa</taxon>
        <taxon>Placobranchoidea</taxon>
        <taxon>Plakobranchidae</taxon>
        <taxon>Elysia</taxon>
    </lineage>
</organism>
<keyword evidence="2" id="KW-1185">Reference proteome</keyword>
<sequence length="87" mass="9737">MLYGRSLALRIKHLMKSFLEGSKSDCDYSPIMEPDFEHGKPNSFSKLALLINCSAAPTIRFTTIYQDRSFVVISDTVTVHGAIRVVT</sequence>
<comment type="caution">
    <text evidence="1">The sequence shown here is derived from an EMBL/GenBank/DDBJ whole genome shotgun (WGS) entry which is preliminary data.</text>
</comment>
<reference evidence="1 2" key="1">
    <citation type="journal article" date="2021" name="Elife">
        <title>Chloroplast acquisition without the gene transfer in kleptoplastic sea slugs, Plakobranchus ocellatus.</title>
        <authorList>
            <person name="Maeda T."/>
            <person name="Takahashi S."/>
            <person name="Yoshida T."/>
            <person name="Shimamura S."/>
            <person name="Takaki Y."/>
            <person name="Nagai Y."/>
            <person name="Toyoda A."/>
            <person name="Suzuki Y."/>
            <person name="Arimoto A."/>
            <person name="Ishii H."/>
            <person name="Satoh N."/>
            <person name="Nishiyama T."/>
            <person name="Hasebe M."/>
            <person name="Maruyama T."/>
            <person name="Minagawa J."/>
            <person name="Obokata J."/>
            <person name="Shigenobu S."/>
        </authorList>
    </citation>
    <scope>NUCLEOTIDE SEQUENCE [LARGE SCALE GENOMIC DNA]</scope>
</reference>
<dbReference type="AlphaFoldDB" id="A0AAV4GVT8"/>
<protein>
    <submittedName>
        <fullName evidence="1">Uncharacterized protein</fullName>
    </submittedName>
</protein>